<evidence type="ECO:0000259" key="5">
    <source>
        <dbReference type="PROSITE" id="PS51898"/>
    </source>
</evidence>
<evidence type="ECO:0000313" key="7">
    <source>
        <dbReference type="EMBL" id="GAA3654415.1"/>
    </source>
</evidence>
<name>A0ABP7BA65_9MICO</name>
<dbReference type="InterPro" id="IPR011010">
    <property type="entry name" value="DNA_brk_join_enz"/>
</dbReference>
<dbReference type="PANTHER" id="PTHR30349">
    <property type="entry name" value="PHAGE INTEGRASE-RELATED"/>
    <property type="match status" value="1"/>
</dbReference>
<dbReference type="SUPFAM" id="SSF56349">
    <property type="entry name" value="DNA breaking-rejoining enzymes"/>
    <property type="match status" value="1"/>
</dbReference>
<organism evidence="7 8">
    <name type="scientific">Microbacterium marinilacus</name>
    <dbReference type="NCBI Taxonomy" id="415209"/>
    <lineage>
        <taxon>Bacteria</taxon>
        <taxon>Bacillati</taxon>
        <taxon>Actinomycetota</taxon>
        <taxon>Actinomycetes</taxon>
        <taxon>Micrococcales</taxon>
        <taxon>Microbacteriaceae</taxon>
        <taxon>Microbacterium</taxon>
    </lineage>
</organism>
<comment type="caution">
    <text evidence="7">The sequence shown here is derived from an EMBL/GenBank/DDBJ whole genome shotgun (WGS) entry which is preliminary data.</text>
</comment>
<dbReference type="EMBL" id="BAAAYV010000005">
    <property type="protein sequence ID" value="GAA3654415.1"/>
    <property type="molecule type" value="Genomic_DNA"/>
</dbReference>
<dbReference type="CDD" id="cd01189">
    <property type="entry name" value="INT_ICEBs1_C_like"/>
    <property type="match status" value="1"/>
</dbReference>
<comment type="similarity">
    <text evidence="1">Belongs to the 'phage' integrase family.</text>
</comment>
<dbReference type="Proteomes" id="UP001410795">
    <property type="component" value="Unassembled WGS sequence"/>
</dbReference>
<keyword evidence="3" id="KW-0233">DNA recombination</keyword>
<dbReference type="Gene3D" id="1.10.443.10">
    <property type="entry name" value="Intergrase catalytic core"/>
    <property type="match status" value="1"/>
</dbReference>
<evidence type="ECO:0000256" key="3">
    <source>
        <dbReference type="ARBA" id="ARBA00023172"/>
    </source>
</evidence>
<dbReference type="Pfam" id="PF26003">
    <property type="entry name" value="Integrase_N_phage"/>
    <property type="match status" value="1"/>
</dbReference>
<keyword evidence="8" id="KW-1185">Reference proteome</keyword>
<sequence length="375" mass="41301">MASIKQRPDGVWRARYRDEGGREHARHFKLKRDAQRWLDEQTASIVTGQYADPRAGKITWTAWVELWRSRQTWTEGTHDAAETACKSVPWGDKPIKSVRQSDVQAWVAAEQKRGLSPSTIKTRLNYVSMAFRAAVADRRLATNPSEGVSAPRRRRADAAMQILTVDQLRAALDAAGTFRAFVAVCAFAGLRLGEAAGLRVRDVDFLRRTIRVEQQVQGSTIKAAKIVPPKYGQERTIAVPDELTRILSAHLATEGGGGDDLLFVTELGRMWNRNSAAGEWRAIRAAAKLGDVTLHDLRHTYASSLIAAGCDVVTVQHALGHAQPSITLNTYAHLWPSAEDKTRAAAADFARTVLNSADSPRTEGVKPQVSGLDHR</sequence>
<dbReference type="Pfam" id="PF00589">
    <property type="entry name" value="Phage_integrase"/>
    <property type="match status" value="1"/>
</dbReference>
<proteinExistence type="inferred from homology"/>
<dbReference type="PANTHER" id="PTHR30349:SF64">
    <property type="entry name" value="PROPHAGE INTEGRASE INTD-RELATED"/>
    <property type="match status" value="1"/>
</dbReference>
<dbReference type="InterPro" id="IPR013762">
    <property type="entry name" value="Integrase-like_cat_sf"/>
</dbReference>
<reference evidence="8" key="1">
    <citation type="journal article" date="2019" name="Int. J. Syst. Evol. Microbiol.">
        <title>The Global Catalogue of Microorganisms (GCM) 10K type strain sequencing project: providing services to taxonomists for standard genome sequencing and annotation.</title>
        <authorList>
            <consortium name="The Broad Institute Genomics Platform"/>
            <consortium name="The Broad Institute Genome Sequencing Center for Infectious Disease"/>
            <person name="Wu L."/>
            <person name="Ma J."/>
        </authorList>
    </citation>
    <scope>NUCLEOTIDE SEQUENCE [LARGE SCALE GENOMIC DNA]</scope>
    <source>
        <strain evidence="8">JCM 16546</strain>
    </source>
</reference>
<dbReference type="InterPro" id="IPR002104">
    <property type="entry name" value="Integrase_catalytic"/>
</dbReference>
<protein>
    <submittedName>
        <fullName evidence="7">Site-specific integrase</fullName>
    </submittedName>
</protein>
<dbReference type="InterPro" id="IPR058717">
    <property type="entry name" value="Phage_L5_Integrase_N"/>
</dbReference>
<dbReference type="InterPro" id="IPR010998">
    <property type="entry name" value="Integrase_recombinase_N"/>
</dbReference>
<feature type="domain" description="Tyr recombinase" evidence="5">
    <location>
        <begin position="158"/>
        <end position="346"/>
    </location>
</feature>
<dbReference type="InterPro" id="IPR050090">
    <property type="entry name" value="Tyrosine_recombinase_XerCD"/>
</dbReference>
<accession>A0ABP7BA65</accession>
<feature type="domain" description="Core-binding (CB)" evidence="6">
    <location>
        <begin position="58"/>
        <end position="135"/>
    </location>
</feature>
<keyword evidence="2 4" id="KW-0238">DNA-binding</keyword>
<gene>
    <name evidence="7" type="ORF">GCM10022202_13180</name>
</gene>
<evidence type="ECO:0000256" key="1">
    <source>
        <dbReference type="ARBA" id="ARBA00008857"/>
    </source>
</evidence>
<dbReference type="PROSITE" id="PS51900">
    <property type="entry name" value="CB"/>
    <property type="match status" value="1"/>
</dbReference>
<evidence type="ECO:0000256" key="4">
    <source>
        <dbReference type="PROSITE-ProRule" id="PRU01248"/>
    </source>
</evidence>
<evidence type="ECO:0000259" key="6">
    <source>
        <dbReference type="PROSITE" id="PS51900"/>
    </source>
</evidence>
<evidence type="ECO:0000313" key="8">
    <source>
        <dbReference type="Proteomes" id="UP001410795"/>
    </source>
</evidence>
<dbReference type="Gene3D" id="1.10.150.130">
    <property type="match status" value="1"/>
</dbReference>
<dbReference type="InterPro" id="IPR044068">
    <property type="entry name" value="CB"/>
</dbReference>
<evidence type="ECO:0000256" key="2">
    <source>
        <dbReference type="ARBA" id="ARBA00023125"/>
    </source>
</evidence>
<dbReference type="PROSITE" id="PS51898">
    <property type="entry name" value="TYR_RECOMBINASE"/>
    <property type="match status" value="1"/>
</dbReference>
<dbReference type="RefSeq" id="WP_246603401.1">
    <property type="nucleotide sequence ID" value="NZ_BAAAYV010000005.1"/>
</dbReference>